<keyword evidence="3" id="KW-1185">Reference proteome</keyword>
<proteinExistence type="predicted"/>
<accession>A0A2I0L3W3</accession>
<protein>
    <submittedName>
        <fullName evidence="2">Uncharacterized protein</fullName>
    </submittedName>
</protein>
<organism evidence="2 3">
    <name type="scientific">Punica granatum</name>
    <name type="common">Pomegranate</name>
    <dbReference type="NCBI Taxonomy" id="22663"/>
    <lineage>
        <taxon>Eukaryota</taxon>
        <taxon>Viridiplantae</taxon>
        <taxon>Streptophyta</taxon>
        <taxon>Embryophyta</taxon>
        <taxon>Tracheophyta</taxon>
        <taxon>Spermatophyta</taxon>
        <taxon>Magnoliopsida</taxon>
        <taxon>eudicotyledons</taxon>
        <taxon>Gunneridae</taxon>
        <taxon>Pentapetalae</taxon>
        <taxon>rosids</taxon>
        <taxon>malvids</taxon>
        <taxon>Myrtales</taxon>
        <taxon>Lythraceae</taxon>
        <taxon>Punica</taxon>
    </lineage>
</organism>
<evidence type="ECO:0000256" key="1">
    <source>
        <dbReference type="SAM" id="Phobius"/>
    </source>
</evidence>
<keyword evidence="1" id="KW-0812">Transmembrane</keyword>
<gene>
    <name evidence="2" type="ORF">CRG98_004258</name>
</gene>
<feature type="transmembrane region" description="Helical" evidence="1">
    <location>
        <begin position="98"/>
        <end position="117"/>
    </location>
</feature>
<dbReference type="EMBL" id="PGOL01000176">
    <property type="protein sequence ID" value="PKI75374.1"/>
    <property type="molecule type" value="Genomic_DNA"/>
</dbReference>
<evidence type="ECO:0000313" key="3">
    <source>
        <dbReference type="Proteomes" id="UP000233551"/>
    </source>
</evidence>
<name>A0A2I0L3W3_PUNGR</name>
<reference evidence="2 3" key="1">
    <citation type="submission" date="2017-11" db="EMBL/GenBank/DDBJ databases">
        <title>De-novo sequencing of pomegranate (Punica granatum L.) genome.</title>
        <authorList>
            <person name="Akparov Z."/>
            <person name="Amiraslanov A."/>
            <person name="Hajiyeva S."/>
            <person name="Abbasov M."/>
            <person name="Kaur K."/>
            <person name="Hamwieh A."/>
            <person name="Solovyev V."/>
            <person name="Salamov A."/>
            <person name="Braich B."/>
            <person name="Kosarev P."/>
            <person name="Mahmoud A."/>
            <person name="Hajiyev E."/>
            <person name="Babayeva S."/>
            <person name="Izzatullayeva V."/>
            <person name="Mammadov A."/>
            <person name="Mammadov A."/>
            <person name="Sharifova S."/>
            <person name="Ojaghi J."/>
            <person name="Eynullazada K."/>
            <person name="Bayramov B."/>
            <person name="Abdulazimova A."/>
            <person name="Shahmuradov I."/>
        </authorList>
    </citation>
    <scope>NUCLEOTIDE SEQUENCE [LARGE SCALE GENOMIC DNA]</scope>
    <source>
        <strain evidence="3">cv. AG2017</strain>
        <tissue evidence="2">Leaf</tissue>
    </source>
</reference>
<evidence type="ECO:0000313" key="2">
    <source>
        <dbReference type="EMBL" id="PKI75374.1"/>
    </source>
</evidence>
<keyword evidence="1" id="KW-1133">Transmembrane helix</keyword>
<dbReference type="AlphaFoldDB" id="A0A2I0L3W3"/>
<sequence length="140" mass="14995">EGGKGLELGLGLPVGDSDSTTETDKVVLEDLKIIKGSGELEKAVIGGGHGKLRVPSPIYAGKRERERERNLGVGLLPRALCIGALLMGHFFSSFLFPLPLALCSFGYIVLAIALVAGRSTEPRKQGMLGRSKGRREYGRF</sequence>
<feature type="non-terminal residue" evidence="2">
    <location>
        <position position="1"/>
    </location>
</feature>
<comment type="caution">
    <text evidence="2">The sequence shown here is derived from an EMBL/GenBank/DDBJ whole genome shotgun (WGS) entry which is preliminary data.</text>
</comment>
<keyword evidence="1" id="KW-0472">Membrane</keyword>
<dbReference type="Proteomes" id="UP000233551">
    <property type="component" value="Unassembled WGS sequence"/>
</dbReference>